<dbReference type="Pfam" id="PF14289">
    <property type="entry name" value="DUF4369"/>
    <property type="match status" value="1"/>
</dbReference>
<dbReference type="Proteomes" id="UP000283589">
    <property type="component" value="Unassembled WGS sequence"/>
</dbReference>
<keyword evidence="4" id="KW-0676">Redox-active center</keyword>
<dbReference type="GO" id="GO:0030313">
    <property type="term" value="C:cell envelope"/>
    <property type="evidence" value="ECO:0007669"/>
    <property type="project" value="UniProtKB-SubCell"/>
</dbReference>
<dbReference type="CDD" id="cd02966">
    <property type="entry name" value="TlpA_like_family"/>
    <property type="match status" value="1"/>
</dbReference>
<evidence type="ECO:0000256" key="1">
    <source>
        <dbReference type="ARBA" id="ARBA00004196"/>
    </source>
</evidence>
<evidence type="ECO:0000259" key="6">
    <source>
        <dbReference type="PROSITE" id="PS51352"/>
    </source>
</evidence>
<gene>
    <name evidence="7" type="ORF">DWW18_13975</name>
    <name evidence="8" type="ORF">DXA50_09585</name>
</gene>
<dbReference type="Pfam" id="PF00578">
    <property type="entry name" value="AhpC-TSA"/>
    <property type="match status" value="1"/>
</dbReference>
<evidence type="ECO:0000256" key="2">
    <source>
        <dbReference type="ARBA" id="ARBA00022748"/>
    </source>
</evidence>
<evidence type="ECO:0000313" key="9">
    <source>
        <dbReference type="Proteomes" id="UP000283589"/>
    </source>
</evidence>
<keyword evidence="3" id="KW-1015">Disulfide bond</keyword>
<dbReference type="AlphaFoldDB" id="A0A412WXZ6"/>
<dbReference type="InterPro" id="IPR036249">
    <property type="entry name" value="Thioredoxin-like_sf"/>
</dbReference>
<dbReference type="SUPFAM" id="SSF52833">
    <property type="entry name" value="Thioredoxin-like"/>
    <property type="match status" value="1"/>
</dbReference>
<dbReference type="STRING" id="1121130.GCA_000519105_02562"/>
<keyword evidence="5" id="KW-0732">Signal</keyword>
<reference evidence="9 10" key="1">
    <citation type="submission" date="2018-08" db="EMBL/GenBank/DDBJ databases">
        <title>A genome reference for cultivated species of the human gut microbiota.</title>
        <authorList>
            <person name="Zou Y."/>
            <person name="Xue W."/>
            <person name="Luo G."/>
        </authorList>
    </citation>
    <scope>NUCLEOTIDE SEQUENCE [LARGE SCALE GENOMIC DNA]</scope>
    <source>
        <strain evidence="7 9">AF14-49</strain>
        <strain evidence="8 10">OF02-7</strain>
    </source>
</reference>
<dbReference type="PANTHER" id="PTHR42852:SF6">
    <property type="entry name" value="THIOL:DISULFIDE INTERCHANGE PROTEIN DSBE"/>
    <property type="match status" value="1"/>
</dbReference>
<dbReference type="InterPro" id="IPR025380">
    <property type="entry name" value="DUF4369"/>
</dbReference>
<dbReference type="Proteomes" id="UP000286063">
    <property type="component" value="Unassembled WGS sequence"/>
</dbReference>
<feature type="signal peptide" evidence="5">
    <location>
        <begin position="1"/>
        <end position="22"/>
    </location>
</feature>
<sequence length="370" mass="42676">MIKMNRLLILLIGCLCCFSCVSKTDGFKVKMHLENASECEIFVSERVPNPTQWYIDTLKLKDGQVVYTGKVDYPRLVSFIVKKGEDDFVGSFSIFLDNSEVEVRGDFNNLKNLAISGSKTHDEFVAIEKNGQKFMKEYGRIGYDRSKAFKDNRALYDSLAEPYKQAYDKVVDYILNLPGYAHSEVAPYFVSEYIHADNLPLMEKALNAFDVSLAENAYIANCRVRLEKEKRVQPGVMAYDFALEDLEGNVYKLSDYRGKYVLLEFSASWCGWCKLEIPFLETVYKNTQGKNFVMFTINLDDERGKWEEDVKHDNLPWKVISDLKAFESPVAKNYNVSGIPMIYLIDPEGKIKEKGLRREEMIEYINTLFE</sequence>
<evidence type="ECO:0000256" key="4">
    <source>
        <dbReference type="ARBA" id="ARBA00023284"/>
    </source>
</evidence>
<dbReference type="Gene3D" id="3.40.30.10">
    <property type="entry name" value="Glutaredoxin"/>
    <property type="match status" value="1"/>
</dbReference>
<evidence type="ECO:0000313" key="10">
    <source>
        <dbReference type="Proteomes" id="UP000286063"/>
    </source>
</evidence>
<name>A0A412WXZ6_9BACT</name>
<evidence type="ECO:0000256" key="3">
    <source>
        <dbReference type="ARBA" id="ARBA00023157"/>
    </source>
</evidence>
<dbReference type="PROSITE" id="PS51352">
    <property type="entry name" value="THIOREDOXIN_2"/>
    <property type="match status" value="1"/>
</dbReference>
<dbReference type="OrthoDB" id="6399635at2"/>
<proteinExistence type="predicted"/>
<keyword evidence="2" id="KW-0201">Cytochrome c-type biogenesis</keyword>
<dbReference type="PROSITE" id="PS00194">
    <property type="entry name" value="THIOREDOXIN_1"/>
    <property type="match status" value="1"/>
</dbReference>
<organism evidence="7 9">
    <name type="scientific">Butyricimonas virosa</name>
    <dbReference type="NCBI Taxonomy" id="544645"/>
    <lineage>
        <taxon>Bacteria</taxon>
        <taxon>Pseudomonadati</taxon>
        <taxon>Bacteroidota</taxon>
        <taxon>Bacteroidia</taxon>
        <taxon>Bacteroidales</taxon>
        <taxon>Odoribacteraceae</taxon>
        <taxon>Butyricimonas</taxon>
    </lineage>
</organism>
<comment type="caution">
    <text evidence="7">The sequence shown here is derived from an EMBL/GenBank/DDBJ whole genome shotgun (WGS) entry which is preliminary data.</text>
</comment>
<dbReference type="EMBL" id="QRZA01000020">
    <property type="protein sequence ID" value="RGV32519.1"/>
    <property type="molecule type" value="Genomic_DNA"/>
</dbReference>
<protein>
    <submittedName>
        <fullName evidence="7">AhpC/TSA family protein</fullName>
    </submittedName>
</protein>
<evidence type="ECO:0000313" key="8">
    <source>
        <dbReference type="EMBL" id="RGY17861.1"/>
    </source>
</evidence>
<dbReference type="InterPro" id="IPR050553">
    <property type="entry name" value="Thioredoxin_ResA/DsbE_sf"/>
</dbReference>
<dbReference type="GO" id="GO:0017004">
    <property type="term" value="P:cytochrome complex assembly"/>
    <property type="evidence" value="ECO:0007669"/>
    <property type="project" value="UniProtKB-KW"/>
</dbReference>
<evidence type="ECO:0000313" key="7">
    <source>
        <dbReference type="EMBL" id="RGV32519.1"/>
    </source>
</evidence>
<accession>A0A412WXZ6</accession>
<comment type="subcellular location">
    <subcellularLocation>
        <location evidence="1">Cell envelope</location>
    </subcellularLocation>
</comment>
<feature type="chain" id="PRO_5033814412" evidence="5">
    <location>
        <begin position="23"/>
        <end position="370"/>
    </location>
</feature>
<feature type="domain" description="Thioredoxin" evidence="6">
    <location>
        <begin position="232"/>
        <end position="370"/>
    </location>
</feature>
<dbReference type="InterPro" id="IPR000866">
    <property type="entry name" value="AhpC/TSA"/>
</dbReference>
<dbReference type="InterPro" id="IPR017937">
    <property type="entry name" value="Thioredoxin_CS"/>
</dbReference>
<dbReference type="GO" id="GO:0016209">
    <property type="term" value="F:antioxidant activity"/>
    <property type="evidence" value="ECO:0007669"/>
    <property type="project" value="InterPro"/>
</dbReference>
<dbReference type="PANTHER" id="PTHR42852">
    <property type="entry name" value="THIOL:DISULFIDE INTERCHANGE PROTEIN DSBE"/>
    <property type="match status" value="1"/>
</dbReference>
<dbReference type="InterPro" id="IPR013766">
    <property type="entry name" value="Thioredoxin_domain"/>
</dbReference>
<evidence type="ECO:0000256" key="5">
    <source>
        <dbReference type="SAM" id="SignalP"/>
    </source>
</evidence>
<dbReference type="GO" id="GO:0016491">
    <property type="term" value="F:oxidoreductase activity"/>
    <property type="evidence" value="ECO:0007669"/>
    <property type="project" value="InterPro"/>
</dbReference>
<dbReference type="EMBL" id="QSCR01000014">
    <property type="protein sequence ID" value="RGY17861.1"/>
    <property type="molecule type" value="Genomic_DNA"/>
</dbReference>